<dbReference type="EMBL" id="CAOF01000100">
    <property type="protein sequence ID" value="CCO46767.1"/>
    <property type="molecule type" value="Genomic_DNA"/>
</dbReference>
<dbReference type="SUPFAM" id="SSF55298">
    <property type="entry name" value="YjgF-like"/>
    <property type="match status" value="1"/>
</dbReference>
<dbReference type="Proteomes" id="UP000018211">
    <property type="component" value="Unassembled WGS sequence"/>
</dbReference>
<reference evidence="2 3" key="1">
    <citation type="journal article" date="2013" name="ISME J.">
        <title>Comparative genomics of pathogenic lineages of Vibrio nigripulchritudo identifies virulence-associated traits.</title>
        <authorList>
            <person name="Goudenege D."/>
            <person name="Labreuche Y."/>
            <person name="Krin E."/>
            <person name="Ansquer D."/>
            <person name="Mangenot S."/>
            <person name="Calteau A."/>
            <person name="Medigue C."/>
            <person name="Mazel D."/>
            <person name="Polz M.F."/>
            <person name="Le Roux F."/>
        </authorList>
    </citation>
    <scope>NUCLEOTIDE SEQUENCE [LARGE SCALE GENOMIC DNA]</scope>
    <source>
        <strain evidence="2 3">SOn1</strain>
    </source>
</reference>
<evidence type="ECO:0000313" key="3">
    <source>
        <dbReference type="Proteomes" id="UP000018211"/>
    </source>
</evidence>
<accession>A0AAV2VPY5</accession>
<dbReference type="CDD" id="cd00448">
    <property type="entry name" value="YjgF_YER057c_UK114_family"/>
    <property type="match status" value="1"/>
</dbReference>
<sequence length="163" mass="17852">MSGSGMRRNSPSFNSTLTRQKGNELMTSIQVQGKATPRGNFPHLKRAGDFIFVSGTSSRLPDNSFVGASVDDFGVTELDIREQTRAVLENISDILAAADSSLNDVVDVTAFLINMNDFKGYNEVYSEFFDGNGPTRTSVAVHQLPHPLLLIEIKVVAYSPQHM</sequence>
<dbReference type="InterPro" id="IPR006175">
    <property type="entry name" value="YjgF/YER057c/UK114"/>
</dbReference>
<name>A0AAV2VPY5_9VIBR</name>
<organism evidence="2 3">
    <name type="scientific">Vibrio nigripulchritudo SOn1</name>
    <dbReference type="NCBI Taxonomy" id="1238450"/>
    <lineage>
        <taxon>Bacteria</taxon>
        <taxon>Pseudomonadati</taxon>
        <taxon>Pseudomonadota</taxon>
        <taxon>Gammaproteobacteria</taxon>
        <taxon>Vibrionales</taxon>
        <taxon>Vibrionaceae</taxon>
        <taxon>Vibrio</taxon>
    </lineage>
</organism>
<dbReference type="EC" id="3.5.99.5" evidence="2"/>
<comment type="caution">
    <text evidence="2">The sequence shown here is derived from an EMBL/GenBank/DDBJ whole genome shotgun (WGS) entry which is preliminary data.</text>
</comment>
<dbReference type="PANTHER" id="PTHR11803:SF48">
    <property type="entry name" value="2-AMINOMUCONATE DEAMINASE"/>
    <property type="match status" value="1"/>
</dbReference>
<keyword evidence="2" id="KW-0378">Hydrolase</keyword>
<feature type="region of interest" description="Disordered" evidence="1">
    <location>
        <begin position="1"/>
        <end position="21"/>
    </location>
</feature>
<protein>
    <submittedName>
        <fullName evidence="2">2-aminomuconate deaminase (Modular protein)</fullName>
        <ecNumber evidence="2">3.5.99.5</ecNumber>
    </submittedName>
</protein>
<proteinExistence type="predicted"/>
<dbReference type="GO" id="GO:0050540">
    <property type="term" value="F:2-aminomuconate deaminase activity"/>
    <property type="evidence" value="ECO:0007669"/>
    <property type="project" value="UniProtKB-EC"/>
</dbReference>
<evidence type="ECO:0000313" key="2">
    <source>
        <dbReference type="EMBL" id="CCO46767.1"/>
    </source>
</evidence>
<dbReference type="Pfam" id="PF01042">
    <property type="entry name" value="Ribonuc_L-PSP"/>
    <property type="match status" value="1"/>
</dbReference>
<dbReference type="AlphaFoldDB" id="A0AAV2VPY5"/>
<gene>
    <name evidence="2" type="ORF">VIBNISOn1_1890015</name>
</gene>
<dbReference type="InterPro" id="IPR035959">
    <property type="entry name" value="RutC-like_sf"/>
</dbReference>
<dbReference type="GO" id="GO:0005829">
    <property type="term" value="C:cytosol"/>
    <property type="evidence" value="ECO:0007669"/>
    <property type="project" value="TreeGrafter"/>
</dbReference>
<evidence type="ECO:0000256" key="1">
    <source>
        <dbReference type="SAM" id="MobiDB-lite"/>
    </source>
</evidence>
<dbReference type="Gene3D" id="3.30.1330.40">
    <property type="entry name" value="RutC-like"/>
    <property type="match status" value="1"/>
</dbReference>
<dbReference type="PANTHER" id="PTHR11803">
    <property type="entry name" value="2-IMINOBUTANOATE/2-IMINOPROPANOATE DEAMINASE RIDA"/>
    <property type="match status" value="1"/>
</dbReference>